<evidence type="ECO:0000256" key="7">
    <source>
        <dbReference type="ARBA" id="ARBA00023268"/>
    </source>
</evidence>
<dbReference type="InterPro" id="IPR036914">
    <property type="entry name" value="MGS-like_dom_sf"/>
</dbReference>
<dbReference type="CDD" id="cd01421">
    <property type="entry name" value="IMPCH"/>
    <property type="match status" value="1"/>
</dbReference>
<organism evidence="12 13">
    <name type="scientific">Desulfitobacterium dichloroeliminans (strain LMG P-21439 / DCA1)</name>
    <dbReference type="NCBI Taxonomy" id="871963"/>
    <lineage>
        <taxon>Bacteria</taxon>
        <taxon>Bacillati</taxon>
        <taxon>Bacillota</taxon>
        <taxon>Clostridia</taxon>
        <taxon>Eubacteriales</taxon>
        <taxon>Desulfitobacteriaceae</taxon>
        <taxon>Desulfitobacterium</taxon>
    </lineage>
</organism>
<evidence type="ECO:0000259" key="11">
    <source>
        <dbReference type="PROSITE" id="PS51855"/>
    </source>
</evidence>
<dbReference type="EMBL" id="CP003344">
    <property type="protein sequence ID" value="AGA68736.1"/>
    <property type="molecule type" value="Genomic_DNA"/>
</dbReference>
<feature type="domain" description="MGS-like" evidence="11">
    <location>
        <begin position="1"/>
        <end position="143"/>
    </location>
</feature>
<evidence type="ECO:0000256" key="10">
    <source>
        <dbReference type="HAMAP-Rule" id="MF_00139"/>
    </source>
</evidence>
<dbReference type="GO" id="GO:0006189">
    <property type="term" value="P:'de novo' IMP biosynthetic process"/>
    <property type="evidence" value="ECO:0007669"/>
    <property type="project" value="UniProtKB-UniRule"/>
</dbReference>
<dbReference type="InterPro" id="IPR011607">
    <property type="entry name" value="MGS-like_dom"/>
</dbReference>
<comment type="similarity">
    <text evidence="3 10">Belongs to the PurH family.</text>
</comment>
<keyword evidence="4 10" id="KW-0808">Transferase</keyword>
<dbReference type="Pfam" id="PF01808">
    <property type="entry name" value="AICARFT_IMPCHas"/>
    <property type="match status" value="1"/>
</dbReference>
<dbReference type="FunFam" id="3.40.140.20:FF:000001">
    <property type="entry name" value="Bifunctional purine biosynthesis protein PurH"/>
    <property type="match status" value="1"/>
</dbReference>
<dbReference type="SUPFAM" id="SSF52335">
    <property type="entry name" value="Methylglyoxal synthase-like"/>
    <property type="match status" value="1"/>
</dbReference>
<comment type="pathway">
    <text evidence="1 10">Purine metabolism; IMP biosynthesis via de novo pathway; IMP from 5-formamido-1-(5-phospho-D-ribosyl)imidazole-4-carboxamide: step 1/1.</text>
</comment>
<evidence type="ECO:0000256" key="3">
    <source>
        <dbReference type="ARBA" id="ARBA00007667"/>
    </source>
</evidence>
<dbReference type="SMART" id="SM00851">
    <property type="entry name" value="MGS"/>
    <property type="match status" value="1"/>
</dbReference>
<comment type="catalytic activity">
    <reaction evidence="9 10">
        <text>IMP + H2O = 5-formamido-1-(5-phospho-D-ribosyl)imidazole-4-carboxamide</text>
        <dbReference type="Rhea" id="RHEA:18445"/>
        <dbReference type="ChEBI" id="CHEBI:15377"/>
        <dbReference type="ChEBI" id="CHEBI:58053"/>
        <dbReference type="ChEBI" id="CHEBI:58467"/>
        <dbReference type="EC" id="3.5.4.10"/>
    </reaction>
</comment>
<reference evidence="13" key="1">
    <citation type="submission" date="2012-02" db="EMBL/GenBank/DDBJ databases">
        <title>Complete sequence of Desulfitobacterium dichloroeliminans LMG P-21439.</title>
        <authorList>
            <person name="Lucas S."/>
            <person name="Han J."/>
            <person name="Lapidus A."/>
            <person name="Cheng J.-F."/>
            <person name="Goodwin L."/>
            <person name="Pitluck S."/>
            <person name="Peters L."/>
            <person name="Ovchinnikova G."/>
            <person name="Teshima H."/>
            <person name="Detter J.C."/>
            <person name="Han C."/>
            <person name="Tapia R."/>
            <person name="Land M."/>
            <person name="Hauser L."/>
            <person name="Kyrpides N."/>
            <person name="Ivanova N."/>
            <person name="Pagani I."/>
            <person name="Kruse T."/>
            <person name="de Vos W.M."/>
            <person name="Boon N."/>
            <person name="Smidt H."/>
            <person name="Woyke T."/>
        </authorList>
    </citation>
    <scope>NUCLEOTIDE SEQUENCE [LARGE SCALE GENOMIC DNA]</scope>
    <source>
        <strain evidence="13">LMG P-21439 / DCA1</strain>
    </source>
</reference>
<dbReference type="SMART" id="SM00798">
    <property type="entry name" value="AICARFT_IMPCHas"/>
    <property type="match status" value="1"/>
</dbReference>
<comment type="pathway">
    <text evidence="2 10">Purine metabolism; IMP biosynthesis via de novo pathway; 5-formamido-1-(5-phospho-D-ribosyl)imidazole-4-carboxamide from 5-amino-1-(5-phospho-D-ribosyl)imidazole-4-carboxamide (10-formyl THF route): step 1/1.</text>
</comment>
<dbReference type="PIRSF" id="PIRSF000414">
    <property type="entry name" value="AICARFT_IMPCHas"/>
    <property type="match status" value="1"/>
</dbReference>
<comment type="catalytic activity">
    <reaction evidence="8 10">
        <text>(6R)-10-formyltetrahydrofolate + 5-amino-1-(5-phospho-beta-D-ribosyl)imidazole-4-carboxamide = 5-formamido-1-(5-phospho-D-ribosyl)imidazole-4-carboxamide + (6S)-5,6,7,8-tetrahydrofolate</text>
        <dbReference type="Rhea" id="RHEA:22192"/>
        <dbReference type="ChEBI" id="CHEBI:57453"/>
        <dbReference type="ChEBI" id="CHEBI:58467"/>
        <dbReference type="ChEBI" id="CHEBI:58475"/>
        <dbReference type="ChEBI" id="CHEBI:195366"/>
        <dbReference type="EC" id="2.1.2.3"/>
    </reaction>
</comment>
<evidence type="ECO:0000313" key="13">
    <source>
        <dbReference type="Proteomes" id="UP000010797"/>
    </source>
</evidence>
<accession>L0F7U8</accession>
<dbReference type="FunFam" id="3.40.50.1380:FF:000001">
    <property type="entry name" value="Bifunctional purine biosynthesis protein PurH"/>
    <property type="match status" value="1"/>
</dbReference>
<dbReference type="KEGG" id="ddl:Desdi_1224"/>
<dbReference type="HAMAP" id="MF_00139">
    <property type="entry name" value="PurH"/>
    <property type="match status" value="1"/>
</dbReference>
<gene>
    <name evidence="10" type="primary">purH</name>
    <name evidence="12" type="ordered locus">Desdi_1224</name>
</gene>
<dbReference type="Gene3D" id="3.40.140.20">
    <property type="match status" value="2"/>
</dbReference>
<evidence type="ECO:0000256" key="4">
    <source>
        <dbReference type="ARBA" id="ARBA00022679"/>
    </source>
</evidence>
<keyword evidence="13" id="KW-1185">Reference proteome</keyword>
<dbReference type="InterPro" id="IPR016193">
    <property type="entry name" value="Cytidine_deaminase-like"/>
</dbReference>
<comment type="domain">
    <text evidence="10">The IMP cyclohydrolase activity resides in the N-terminal region.</text>
</comment>
<dbReference type="PROSITE" id="PS51855">
    <property type="entry name" value="MGS"/>
    <property type="match status" value="1"/>
</dbReference>
<keyword evidence="6 10" id="KW-0378">Hydrolase</keyword>
<dbReference type="SUPFAM" id="SSF53927">
    <property type="entry name" value="Cytidine deaminase-like"/>
    <property type="match status" value="1"/>
</dbReference>
<dbReference type="Pfam" id="PF02142">
    <property type="entry name" value="MGS"/>
    <property type="match status" value="1"/>
</dbReference>
<dbReference type="UniPathway" id="UPA00074">
    <property type="reaction ID" value="UER00133"/>
</dbReference>
<dbReference type="STRING" id="871963.Desdi_1224"/>
<dbReference type="PANTHER" id="PTHR11692:SF0">
    <property type="entry name" value="BIFUNCTIONAL PURINE BIOSYNTHESIS PROTEIN ATIC"/>
    <property type="match status" value="1"/>
</dbReference>
<evidence type="ECO:0000256" key="2">
    <source>
        <dbReference type="ARBA" id="ARBA00004954"/>
    </source>
</evidence>
<keyword evidence="5 10" id="KW-0658">Purine biosynthesis</keyword>
<dbReference type="InterPro" id="IPR002695">
    <property type="entry name" value="PurH-like"/>
</dbReference>
<dbReference type="NCBIfam" id="NF002049">
    <property type="entry name" value="PRK00881.1"/>
    <property type="match status" value="1"/>
</dbReference>
<dbReference type="HOGENOM" id="CLU_016316_5_2_9"/>
<dbReference type="GO" id="GO:0004643">
    <property type="term" value="F:phosphoribosylaminoimidazolecarboxamide formyltransferase activity"/>
    <property type="evidence" value="ECO:0007669"/>
    <property type="project" value="UniProtKB-UniRule"/>
</dbReference>
<dbReference type="InterPro" id="IPR024051">
    <property type="entry name" value="AICAR_Tfase_dup_dom_sf"/>
</dbReference>
<dbReference type="NCBIfam" id="TIGR00355">
    <property type="entry name" value="purH"/>
    <property type="match status" value="1"/>
</dbReference>
<dbReference type="eggNOG" id="COG0138">
    <property type="taxonomic scope" value="Bacteria"/>
</dbReference>
<name>L0F7U8_DESDL</name>
<evidence type="ECO:0000256" key="1">
    <source>
        <dbReference type="ARBA" id="ARBA00004844"/>
    </source>
</evidence>
<dbReference type="EC" id="2.1.2.3" evidence="10"/>
<sequence>MRRAMLSVSNKTGLVEFARGLVELGFALVSTGGTFKTLTGAGLPVSYVTEITGFPEILDGRVKTLHPKVHGGILARGTAEHLQQLKENGIGLIELVVVNLYPFKETIAKPGVEFQEAIENIDIGGPSMVRAAAKNQERVSIVVNPERYGEVLQAMREQGEVPYALRKRLAAEAFAHTAEYDRYIADYLAQELAKESAESTTDQSVFPDSITLSGQKVQDLRYGENPDQKAAFYRRIGAEGTLAHGQQLQGKELSYNNWMDMDAAWGIVEDFGEPACAIIKHTNPCGTALGKTALEAYERALAADPVSAFGGIIAFNRGIEAPCAEALKGHFYEVIVAPKFSEEAQEILQEKKNLRLVQVTPGAQRATAPWKVRSIEGGFLIQEEDEGTTPVSAWETVSDLKPTPQDIQELDFAWRVVKHVKSNAIVLTKMSQTLGVGAGQMNRVGSVKIALEQAREKAQGAYLASDAFFPFPDSLEEAAKAGVRAVVQPGGSVKDAEVIEAANRLGLILMFTHRRHFKH</sequence>
<evidence type="ECO:0000256" key="6">
    <source>
        <dbReference type="ARBA" id="ARBA00022801"/>
    </source>
</evidence>
<evidence type="ECO:0000313" key="12">
    <source>
        <dbReference type="EMBL" id="AGA68736.1"/>
    </source>
</evidence>
<dbReference type="AlphaFoldDB" id="L0F7U8"/>
<keyword evidence="7 10" id="KW-0511">Multifunctional enzyme</keyword>
<dbReference type="GO" id="GO:0005829">
    <property type="term" value="C:cytosol"/>
    <property type="evidence" value="ECO:0007669"/>
    <property type="project" value="TreeGrafter"/>
</dbReference>
<dbReference type="GO" id="GO:0003937">
    <property type="term" value="F:IMP cyclohydrolase activity"/>
    <property type="evidence" value="ECO:0007669"/>
    <property type="project" value="UniProtKB-UniRule"/>
</dbReference>
<proteinExistence type="inferred from homology"/>
<evidence type="ECO:0000256" key="5">
    <source>
        <dbReference type="ARBA" id="ARBA00022755"/>
    </source>
</evidence>
<evidence type="ECO:0000256" key="8">
    <source>
        <dbReference type="ARBA" id="ARBA00050488"/>
    </source>
</evidence>
<protein>
    <recommendedName>
        <fullName evidence="10">Bifunctional purine biosynthesis protein PurH</fullName>
    </recommendedName>
    <domain>
        <recommendedName>
            <fullName evidence="10">Phosphoribosylaminoimidazolecarboxamide formyltransferase</fullName>
            <ecNumber evidence="10">2.1.2.3</ecNumber>
        </recommendedName>
        <alternativeName>
            <fullName evidence="10">AICAR transformylase</fullName>
        </alternativeName>
    </domain>
    <domain>
        <recommendedName>
            <fullName evidence="10">IMP cyclohydrolase</fullName>
            <ecNumber evidence="10">3.5.4.10</ecNumber>
        </recommendedName>
        <alternativeName>
            <fullName evidence="10">ATIC</fullName>
        </alternativeName>
        <alternativeName>
            <fullName evidence="10">IMP synthase</fullName>
        </alternativeName>
        <alternativeName>
            <fullName evidence="10">Inosinicase</fullName>
        </alternativeName>
    </domain>
</protein>
<dbReference type="FunFam" id="3.40.140.20:FF:000002">
    <property type="entry name" value="Bifunctional purine biosynthesis protein PurH"/>
    <property type="match status" value="1"/>
</dbReference>
<dbReference type="Gene3D" id="3.40.50.1380">
    <property type="entry name" value="Methylglyoxal synthase-like domain"/>
    <property type="match status" value="1"/>
</dbReference>
<dbReference type="Proteomes" id="UP000010797">
    <property type="component" value="Chromosome"/>
</dbReference>
<dbReference type="EC" id="3.5.4.10" evidence="10"/>
<evidence type="ECO:0000256" key="9">
    <source>
        <dbReference type="ARBA" id="ARBA00050687"/>
    </source>
</evidence>
<dbReference type="PANTHER" id="PTHR11692">
    <property type="entry name" value="BIFUNCTIONAL PURINE BIOSYNTHESIS PROTEIN PURH"/>
    <property type="match status" value="1"/>
</dbReference>